<dbReference type="GO" id="GO:0015031">
    <property type="term" value="P:protein transport"/>
    <property type="evidence" value="ECO:0007669"/>
    <property type="project" value="UniProtKB-KW"/>
</dbReference>
<comment type="similarity">
    <text evidence="1">Belongs to the TIM50 family.</text>
</comment>
<comment type="subcellular location">
    <subcellularLocation>
        <location evidence="1">Mitochondrion inner membrane</location>
        <topology evidence="1">Single-pass membrane protein</topology>
    </subcellularLocation>
</comment>
<feature type="domain" description="FCP1 homology" evidence="2">
    <location>
        <begin position="55"/>
        <end position="237"/>
    </location>
</feature>
<dbReference type="Gene3D" id="3.40.50.1000">
    <property type="entry name" value="HAD superfamily/HAD-like"/>
    <property type="match status" value="1"/>
</dbReference>
<dbReference type="Proteomes" id="UP001408789">
    <property type="component" value="Unassembled WGS sequence"/>
</dbReference>
<dbReference type="SMART" id="SM00577">
    <property type="entry name" value="CPDc"/>
    <property type="match status" value="1"/>
</dbReference>
<keyword evidence="1" id="KW-0811">Translocation</keyword>
<organism evidence="3 4">
    <name type="scientific">Deinandra increscens subsp. villosa</name>
    <dbReference type="NCBI Taxonomy" id="3103831"/>
    <lineage>
        <taxon>Eukaryota</taxon>
        <taxon>Viridiplantae</taxon>
        <taxon>Streptophyta</taxon>
        <taxon>Embryophyta</taxon>
        <taxon>Tracheophyta</taxon>
        <taxon>Spermatophyta</taxon>
        <taxon>Magnoliopsida</taxon>
        <taxon>eudicotyledons</taxon>
        <taxon>Gunneridae</taxon>
        <taxon>Pentapetalae</taxon>
        <taxon>asterids</taxon>
        <taxon>campanulids</taxon>
        <taxon>Asterales</taxon>
        <taxon>Asteraceae</taxon>
        <taxon>Asteroideae</taxon>
        <taxon>Heliantheae alliance</taxon>
        <taxon>Madieae</taxon>
        <taxon>Madiinae</taxon>
        <taxon>Deinandra</taxon>
    </lineage>
</organism>
<reference evidence="3 4" key="1">
    <citation type="submission" date="2024-04" db="EMBL/GenBank/DDBJ databases">
        <title>The reference genome of an endangered Asteraceae, Deinandra increscens subsp. villosa, native to the Central Coast of California.</title>
        <authorList>
            <person name="Guilliams M."/>
            <person name="Hasenstab-Lehman K."/>
            <person name="Meyer R."/>
            <person name="Mcevoy S."/>
        </authorList>
    </citation>
    <scope>NUCLEOTIDE SEQUENCE [LARGE SCALE GENOMIC DNA]</scope>
    <source>
        <tissue evidence="3">Leaf</tissue>
    </source>
</reference>
<keyword evidence="1" id="KW-0496">Mitochondrion</keyword>
<comment type="function">
    <text evidence="1">Essential component of the TIM23 complex, a complex that mediates the translocation of transit peptide-containing proteins across the mitochondrial inner membrane.</text>
</comment>
<keyword evidence="1" id="KW-0809">Transit peptide</keyword>
<dbReference type="InterPro" id="IPR023214">
    <property type="entry name" value="HAD_sf"/>
</dbReference>
<comment type="subunit">
    <text evidence="1">Component of the TIM23 complex.</text>
</comment>
<dbReference type="InterPro" id="IPR050365">
    <property type="entry name" value="TIM50"/>
</dbReference>
<evidence type="ECO:0000256" key="1">
    <source>
        <dbReference type="RuleBase" id="RU365079"/>
    </source>
</evidence>
<proteinExistence type="inferred from homology"/>
<dbReference type="Pfam" id="PF03031">
    <property type="entry name" value="NIF"/>
    <property type="match status" value="1"/>
</dbReference>
<name>A0AAP0GSD1_9ASTR</name>
<dbReference type="GO" id="GO:0005744">
    <property type="term" value="C:TIM23 mitochondrial import inner membrane translocase complex"/>
    <property type="evidence" value="ECO:0007669"/>
    <property type="project" value="UniProtKB-UniRule"/>
</dbReference>
<keyword evidence="1" id="KW-0653">Protein transport</keyword>
<protein>
    <recommendedName>
        <fullName evidence="1">Mitochondrial import inner membrane translocase subunit TIM50</fullName>
    </recommendedName>
</protein>
<dbReference type="PANTHER" id="PTHR12210">
    <property type="entry name" value="DULLARD PROTEIN PHOSPHATASE"/>
    <property type="match status" value="1"/>
</dbReference>
<accession>A0AAP0GSD1</accession>
<dbReference type="EMBL" id="JBCNJP010000023">
    <property type="protein sequence ID" value="KAK9058827.1"/>
    <property type="molecule type" value="Genomic_DNA"/>
</dbReference>
<keyword evidence="4" id="KW-1185">Reference proteome</keyword>
<dbReference type="PROSITE" id="PS50969">
    <property type="entry name" value="FCP1"/>
    <property type="match status" value="1"/>
</dbReference>
<keyword evidence="1" id="KW-0813">Transport</keyword>
<sequence>MATEDSKIKITKDENAQTSDHYRISVKKDNKNVAAASEEETVIDLAVSVDRLTILPPKKKLLVLPITGFLVHRAFIHRKRTIPKNRRPDFCYGHFMIYKRPYCEEFLKFCFERFEVGIWSSATDYNIGGVLTNVMGDFQSKLLFTWDQNQCTPTDFKHLDNDDKQIFLKELDRILKKKDLFPYAEYSASNTLLITDPVKALLNPPNTSISPSNYNPENLTDNLLGPNGELWMFLDKLAEAEDVQTYVEKHPIGDPAITPSHADWEFYSKIISAYGKNN</sequence>
<dbReference type="InterPro" id="IPR004274">
    <property type="entry name" value="FCP1_dom"/>
</dbReference>
<comment type="caution">
    <text evidence="3">The sequence shown here is derived from an EMBL/GenBank/DDBJ whole genome shotgun (WGS) entry which is preliminary data.</text>
</comment>
<dbReference type="SUPFAM" id="SSF56784">
    <property type="entry name" value="HAD-like"/>
    <property type="match status" value="1"/>
</dbReference>
<dbReference type="InterPro" id="IPR036412">
    <property type="entry name" value="HAD-like_sf"/>
</dbReference>
<evidence type="ECO:0000313" key="4">
    <source>
        <dbReference type="Proteomes" id="UP001408789"/>
    </source>
</evidence>
<dbReference type="AlphaFoldDB" id="A0AAP0GSD1"/>
<evidence type="ECO:0000259" key="2">
    <source>
        <dbReference type="PROSITE" id="PS50969"/>
    </source>
</evidence>
<gene>
    <name evidence="3" type="ORF">SSX86_023670</name>
</gene>
<evidence type="ECO:0000313" key="3">
    <source>
        <dbReference type="EMBL" id="KAK9058827.1"/>
    </source>
</evidence>